<accession>A0ABV2LTI1</accession>
<proteinExistence type="inferred from homology"/>
<dbReference type="InterPro" id="IPR016166">
    <property type="entry name" value="FAD-bd_PCMH"/>
</dbReference>
<keyword evidence="5" id="KW-0560">Oxidoreductase</keyword>
<evidence type="ECO:0000256" key="4">
    <source>
        <dbReference type="ARBA" id="ARBA00022827"/>
    </source>
</evidence>
<keyword evidence="4" id="KW-0274">FAD</keyword>
<dbReference type="Gene3D" id="3.30.465.10">
    <property type="match status" value="1"/>
</dbReference>
<dbReference type="Gene3D" id="3.40.462.20">
    <property type="match status" value="1"/>
</dbReference>
<dbReference type="InterPro" id="IPR016169">
    <property type="entry name" value="FAD-bd_PCMH_sub2"/>
</dbReference>
<dbReference type="SUPFAM" id="SSF56176">
    <property type="entry name" value="FAD-binding/transporter-associated domain-like"/>
    <property type="match status" value="1"/>
</dbReference>
<dbReference type="InterPro" id="IPR050416">
    <property type="entry name" value="FAD-linked_Oxidoreductase"/>
</dbReference>
<dbReference type="RefSeq" id="WP_354506647.1">
    <property type="nucleotide sequence ID" value="NZ_JBEPMO010000002.1"/>
</dbReference>
<comment type="similarity">
    <text evidence="2">Belongs to the oxygen-dependent FAD-linked oxidoreductase family.</text>
</comment>
<dbReference type="InterPro" id="IPR006094">
    <property type="entry name" value="Oxid_FAD_bind_N"/>
</dbReference>
<dbReference type="SUPFAM" id="SSF55103">
    <property type="entry name" value="FAD-linked oxidases, C-terminal domain"/>
    <property type="match status" value="1"/>
</dbReference>
<reference evidence="8 9" key="1">
    <citation type="submission" date="2024-06" db="EMBL/GenBank/DDBJ databases">
        <title>Genomic Encyclopedia of Type Strains, Phase IV (KMG-IV): sequencing the most valuable type-strain genomes for metagenomic binning, comparative biology and taxonomic classification.</title>
        <authorList>
            <person name="Goeker M."/>
        </authorList>
    </citation>
    <scope>NUCLEOTIDE SEQUENCE [LARGE SCALE GENOMIC DNA]</scope>
    <source>
        <strain evidence="8 9">DSM 29388</strain>
    </source>
</reference>
<protein>
    <recommendedName>
        <fullName evidence="7">FAD-binding PCMH-type domain-containing protein</fullName>
    </recommendedName>
</protein>
<sequence length="497" mass="56973">MNSRKKMTKREFLKLLGMGSLGLVFWQCYDSKKEEPIDESPMNENSNSSSEQASTQPAISFTENDVIFLTRNDENYNQLRLGFNKRFDRFPQVIAVCFTEIGVQAAIQKANQEKLKIAVKSGGHSFESFSCGENSMLINLSKMNKIQWKDQENVILQPACLLQEIYADFLPKKRIIPAGSCGTVAVAGLTLGGGYGFFSRKYGLTCDNLTRIKMVNGKGELLDSQENPDLLWACRGGGNGNFGVVTEMHYQTHPAPNSFSSYRLRFRNLTEDRFMNLIRNWFDFTENLRNEAFSAFVLNGKTLTILITNFQNHSSEFESSFDTLKSLADDYSPTYNQNLATALKRYYGRKDPLYFKNASSGLYHGIQDIESILPEVFQKVTSKSGMIYQINTLGGAIQNSEFEGNSSYPHRKYSYLSELQSYWEKPSQESGFLEKFEEIQQVFHRHGIQAQYRNYPDINFPNWQTAYYGQNYSRLQKLKSEWDPEDLFSFEQSVRKG</sequence>
<dbReference type="PANTHER" id="PTHR42973:SF39">
    <property type="entry name" value="FAD-BINDING PCMH-TYPE DOMAIN-CONTAINING PROTEIN"/>
    <property type="match status" value="1"/>
</dbReference>
<comment type="caution">
    <text evidence="8">The sequence shown here is derived from an EMBL/GenBank/DDBJ whole genome shotgun (WGS) entry which is preliminary data.</text>
</comment>
<comment type="cofactor">
    <cofactor evidence="1">
        <name>FAD</name>
        <dbReference type="ChEBI" id="CHEBI:57692"/>
    </cofactor>
</comment>
<gene>
    <name evidence="8" type="ORF">ABID46_000471</name>
</gene>
<keyword evidence="3" id="KW-0285">Flavoprotein</keyword>
<feature type="compositionally biased region" description="Low complexity" evidence="6">
    <location>
        <begin position="39"/>
        <end position="51"/>
    </location>
</feature>
<evidence type="ECO:0000256" key="1">
    <source>
        <dbReference type="ARBA" id="ARBA00001974"/>
    </source>
</evidence>
<evidence type="ECO:0000259" key="7">
    <source>
        <dbReference type="PROSITE" id="PS51387"/>
    </source>
</evidence>
<dbReference type="Proteomes" id="UP001549146">
    <property type="component" value="Unassembled WGS sequence"/>
</dbReference>
<evidence type="ECO:0000313" key="9">
    <source>
        <dbReference type="Proteomes" id="UP001549146"/>
    </source>
</evidence>
<dbReference type="InterPro" id="IPR012951">
    <property type="entry name" value="BBE"/>
</dbReference>
<evidence type="ECO:0000256" key="2">
    <source>
        <dbReference type="ARBA" id="ARBA00005466"/>
    </source>
</evidence>
<dbReference type="PROSITE" id="PS51387">
    <property type="entry name" value="FAD_PCMH"/>
    <property type="match status" value="1"/>
</dbReference>
<organism evidence="8 9">
    <name type="scientific">Moheibacter stercoris</name>
    <dbReference type="NCBI Taxonomy" id="1628251"/>
    <lineage>
        <taxon>Bacteria</taxon>
        <taxon>Pseudomonadati</taxon>
        <taxon>Bacteroidota</taxon>
        <taxon>Flavobacteriia</taxon>
        <taxon>Flavobacteriales</taxon>
        <taxon>Weeksellaceae</taxon>
        <taxon>Moheibacter</taxon>
    </lineage>
</organism>
<dbReference type="Pfam" id="PF08031">
    <property type="entry name" value="BBE"/>
    <property type="match status" value="1"/>
</dbReference>
<dbReference type="Pfam" id="PF01565">
    <property type="entry name" value="FAD_binding_4"/>
    <property type="match status" value="1"/>
</dbReference>
<evidence type="ECO:0000256" key="5">
    <source>
        <dbReference type="ARBA" id="ARBA00023002"/>
    </source>
</evidence>
<dbReference type="InterPro" id="IPR036318">
    <property type="entry name" value="FAD-bd_PCMH-like_sf"/>
</dbReference>
<evidence type="ECO:0000256" key="3">
    <source>
        <dbReference type="ARBA" id="ARBA00022630"/>
    </source>
</evidence>
<dbReference type="PANTHER" id="PTHR42973">
    <property type="entry name" value="BINDING OXIDOREDUCTASE, PUTATIVE (AFU_ORTHOLOGUE AFUA_1G17690)-RELATED"/>
    <property type="match status" value="1"/>
</dbReference>
<dbReference type="EMBL" id="JBEPMO010000002">
    <property type="protein sequence ID" value="MET3730912.1"/>
    <property type="molecule type" value="Genomic_DNA"/>
</dbReference>
<feature type="region of interest" description="Disordered" evidence="6">
    <location>
        <begin position="36"/>
        <end position="57"/>
    </location>
</feature>
<dbReference type="InterPro" id="IPR016164">
    <property type="entry name" value="FAD-linked_Oxase-like_C"/>
</dbReference>
<name>A0ABV2LTI1_9FLAO</name>
<feature type="domain" description="FAD-binding PCMH-type" evidence="7">
    <location>
        <begin position="87"/>
        <end position="255"/>
    </location>
</feature>
<keyword evidence="9" id="KW-1185">Reference proteome</keyword>
<evidence type="ECO:0000256" key="6">
    <source>
        <dbReference type="SAM" id="MobiDB-lite"/>
    </source>
</evidence>
<evidence type="ECO:0000313" key="8">
    <source>
        <dbReference type="EMBL" id="MET3730912.1"/>
    </source>
</evidence>